<keyword evidence="2" id="KW-1185">Reference proteome</keyword>
<evidence type="ECO:0000313" key="2">
    <source>
        <dbReference type="Proteomes" id="UP000887116"/>
    </source>
</evidence>
<accession>A0A8X6LTU6</accession>
<sequence>MYKITGTDCKHSKITFFVQGSEYTLNSLQKFDNYNEEDPHVKQLLTSLCEYTALQQQAIGEFTSLLPCDTPGCPIDGSPHNTPIKKPD</sequence>
<reference evidence="1" key="1">
    <citation type="submission" date="2020-07" db="EMBL/GenBank/DDBJ databases">
        <title>Multicomponent nature underlies the extraordinary mechanical properties of spider dragline silk.</title>
        <authorList>
            <person name="Kono N."/>
            <person name="Nakamura H."/>
            <person name="Mori M."/>
            <person name="Yoshida Y."/>
            <person name="Ohtoshi R."/>
            <person name="Malay A.D."/>
            <person name="Moran D.A.P."/>
            <person name="Tomita M."/>
            <person name="Numata K."/>
            <person name="Arakawa K."/>
        </authorList>
    </citation>
    <scope>NUCLEOTIDE SEQUENCE</scope>
</reference>
<name>A0A8X6LTU6_TRICU</name>
<comment type="caution">
    <text evidence="1">The sequence shown here is derived from an EMBL/GenBank/DDBJ whole genome shotgun (WGS) entry which is preliminary data.</text>
</comment>
<evidence type="ECO:0000313" key="1">
    <source>
        <dbReference type="EMBL" id="GFR20437.1"/>
    </source>
</evidence>
<organism evidence="1 2">
    <name type="scientific">Trichonephila clavata</name>
    <name type="common">Joro spider</name>
    <name type="synonym">Nephila clavata</name>
    <dbReference type="NCBI Taxonomy" id="2740835"/>
    <lineage>
        <taxon>Eukaryota</taxon>
        <taxon>Metazoa</taxon>
        <taxon>Ecdysozoa</taxon>
        <taxon>Arthropoda</taxon>
        <taxon>Chelicerata</taxon>
        <taxon>Arachnida</taxon>
        <taxon>Araneae</taxon>
        <taxon>Araneomorphae</taxon>
        <taxon>Entelegynae</taxon>
        <taxon>Araneoidea</taxon>
        <taxon>Nephilidae</taxon>
        <taxon>Trichonephila</taxon>
    </lineage>
</organism>
<dbReference type="OrthoDB" id="10489018at2759"/>
<gene>
    <name evidence="1" type="ORF">TNCT_501331</name>
</gene>
<proteinExistence type="predicted"/>
<protein>
    <submittedName>
        <fullName evidence="1">Uncharacterized protein</fullName>
    </submittedName>
</protein>
<dbReference type="EMBL" id="BMAO01037827">
    <property type="protein sequence ID" value="GFR20437.1"/>
    <property type="molecule type" value="Genomic_DNA"/>
</dbReference>
<dbReference type="AlphaFoldDB" id="A0A8X6LTU6"/>
<dbReference type="Proteomes" id="UP000887116">
    <property type="component" value="Unassembled WGS sequence"/>
</dbReference>